<comment type="caution">
    <text evidence="2">The sequence shown here is derived from an EMBL/GenBank/DDBJ whole genome shotgun (WGS) entry which is preliminary data.</text>
</comment>
<proteinExistence type="predicted"/>
<dbReference type="Proteomes" id="UP000632154">
    <property type="component" value="Unassembled WGS sequence"/>
</dbReference>
<gene>
    <name evidence="2" type="ORF">GCM10017783_06930</name>
</gene>
<feature type="region of interest" description="Disordered" evidence="1">
    <location>
        <begin position="188"/>
        <end position="207"/>
    </location>
</feature>
<accession>A0ABQ3K0C7</accession>
<evidence type="ECO:0000256" key="1">
    <source>
        <dbReference type="SAM" id="MobiDB-lite"/>
    </source>
</evidence>
<organism evidence="2 3">
    <name type="scientific">Deinococcus piscis</name>
    <dbReference type="NCBI Taxonomy" id="394230"/>
    <lineage>
        <taxon>Bacteria</taxon>
        <taxon>Thermotogati</taxon>
        <taxon>Deinococcota</taxon>
        <taxon>Deinococci</taxon>
        <taxon>Deinococcales</taxon>
        <taxon>Deinococcaceae</taxon>
        <taxon>Deinococcus</taxon>
    </lineage>
</organism>
<dbReference type="Pfam" id="PF06078">
    <property type="entry name" value="DUF937"/>
    <property type="match status" value="1"/>
</dbReference>
<reference evidence="3" key="1">
    <citation type="journal article" date="2019" name="Int. J. Syst. Evol. Microbiol.">
        <title>The Global Catalogue of Microorganisms (GCM) 10K type strain sequencing project: providing services to taxonomists for standard genome sequencing and annotation.</title>
        <authorList>
            <consortium name="The Broad Institute Genomics Platform"/>
            <consortium name="The Broad Institute Genome Sequencing Center for Infectious Disease"/>
            <person name="Wu L."/>
            <person name="Ma J."/>
        </authorList>
    </citation>
    <scope>NUCLEOTIDE SEQUENCE [LARGE SCALE GENOMIC DNA]</scope>
    <source>
        <strain evidence="3">CGMCC 1.18439</strain>
    </source>
</reference>
<name>A0ABQ3K0C7_9DEIO</name>
<protein>
    <recommendedName>
        <fullName evidence="4">DUF937 domain-containing protein</fullName>
    </recommendedName>
</protein>
<dbReference type="InterPro" id="IPR009282">
    <property type="entry name" value="DUF937"/>
</dbReference>
<dbReference type="RefSeq" id="WP_189642283.1">
    <property type="nucleotide sequence ID" value="NZ_BNAL01000005.1"/>
</dbReference>
<evidence type="ECO:0000313" key="2">
    <source>
        <dbReference type="EMBL" id="GHF97657.1"/>
    </source>
</evidence>
<keyword evidence="3" id="KW-1185">Reference proteome</keyword>
<evidence type="ECO:0000313" key="3">
    <source>
        <dbReference type="Proteomes" id="UP000632154"/>
    </source>
</evidence>
<sequence length="249" mass="24953">MEILQLLAGQMQAQQVSQRVGASPEQTQDALQAAVPLLLGALTRNAQQGQAAAIEQAVAQHGEQELEGFARAGQLPDMQDGQAALQHIFGGQQQAAANAVGRRSGIDPQLALQILSIAAPLVLSYLNRQRQQGGAEQTAGLPGGFPGGLPGGLGGQTGAAAPVGGDITSVLTSVLGGLLGGGMAGGLGQQSSLPGQPLPGQTVPAQTLPGGAAAGNLGGLLGTLNRALDRDGDGSALDEMMDMLARRQR</sequence>
<dbReference type="EMBL" id="BNAL01000005">
    <property type="protein sequence ID" value="GHF97657.1"/>
    <property type="molecule type" value="Genomic_DNA"/>
</dbReference>
<feature type="compositionally biased region" description="Low complexity" evidence="1">
    <location>
        <begin position="189"/>
        <end position="207"/>
    </location>
</feature>
<evidence type="ECO:0008006" key="4">
    <source>
        <dbReference type="Google" id="ProtNLM"/>
    </source>
</evidence>